<comment type="similarity">
    <text evidence="1">Belongs to the glycosyl hydrolase 3 family.</text>
</comment>
<dbReference type="EMBL" id="FORX01000003">
    <property type="protein sequence ID" value="SFJ45505.1"/>
    <property type="molecule type" value="Genomic_DNA"/>
</dbReference>
<keyword evidence="7" id="KW-1185">Reference proteome</keyword>
<dbReference type="Pfam" id="PF00933">
    <property type="entry name" value="Glyco_hydro_3"/>
    <property type="match status" value="1"/>
</dbReference>
<evidence type="ECO:0000256" key="2">
    <source>
        <dbReference type="ARBA" id="ARBA00022801"/>
    </source>
</evidence>
<dbReference type="Proteomes" id="UP000198635">
    <property type="component" value="Unassembled WGS sequence"/>
</dbReference>
<dbReference type="Gene3D" id="3.20.20.300">
    <property type="entry name" value="Glycoside hydrolase, family 3, N-terminal domain"/>
    <property type="match status" value="1"/>
</dbReference>
<gene>
    <name evidence="6" type="ORF">SAMN04488082_103166</name>
</gene>
<dbReference type="SUPFAM" id="SSF51445">
    <property type="entry name" value="(Trans)glycosidases"/>
    <property type="match status" value="1"/>
</dbReference>
<evidence type="ECO:0000256" key="3">
    <source>
        <dbReference type="ARBA" id="ARBA00023295"/>
    </source>
</evidence>
<dbReference type="PANTHER" id="PTHR30480:SF16">
    <property type="entry name" value="GLYCOSIDE HYDROLASE FAMILY 3 DOMAIN PROTEIN"/>
    <property type="match status" value="1"/>
</dbReference>
<keyword evidence="3" id="KW-0326">Glycosidase</keyword>
<keyword evidence="2" id="KW-0378">Hydrolase</keyword>
<feature type="domain" description="Glycoside hydrolase family 3 N-terminal" evidence="5">
    <location>
        <begin position="59"/>
        <end position="388"/>
    </location>
</feature>
<keyword evidence="4" id="KW-0472">Membrane</keyword>
<dbReference type="InterPro" id="IPR017853">
    <property type="entry name" value="GH"/>
</dbReference>
<dbReference type="GO" id="GO:0004553">
    <property type="term" value="F:hydrolase activity, hydrolyzing O-glycosyl compounds"/>
    <property type="evidence" value="ECO:0007669"/>
    <property type="project" value="InterPro"/>
</dbReference>
<feature type="transmembrane region" description="Helical" evidence="4">
    <location>
        <begin position="30"/>
        <end position="50"/>
    </location>
</feature>
<sequence length="406" mass="44040">MFERPVGKRIFRGVRQPGPAGVFHDSNSSIGMLFFLGAMLLLVPASSGYAMDTASLRAMAGQMLLVGFRGTAVNNDSPILRDIREYNLGGVILFDRDVQLKSTERNIQSPEQVKALTASLQANARTTLFVAVDQEGGKVRRFREERGFAPSPSAKVMGQGSPEQTRLEGERTGKLLAGLGVNLNFAPVADVDVNPQSPAIGALERSFSADPDQVALHAHAFSRGLLSQGVLPCLKHFPGHGSATVDSHLGLTDISKTWTSAELRPYELLIPLKASPLIMTGHLFLRRFDEVHPSTLSRAVLTGILRQRLGFEGVIVSDDMQMRAIAEHYGQAEAILLAVEAGVDILVFGNNLDYDPDIVPKAVDVLVKAVEEGRLSVERIEASHRRIQAAKQQLQTSLAWGPQAQP</sequence>
<dbReference type="STRING" id="52560.SAMN04488082_103166"/>
<evidence type="ECO:0000313" key="6">
    <source>
        <dbReference type="EMBL" id="SFJ45505.1"/>
    </source>
</evidence>
<evidence type="ECO:0000259" key="5">
    <source>
        <dbReference type="Pfam" id="PF00933"/>
    </source>
</evidence>
<evidence type="ECO:0000256" key="1">
    <source>
        <dbReference type="ARBA" id="ARBA00005336"/>
    </source>
</evidence>
<organism evidence="6 7">
    <name type="scientific">Desulfomicrobium apsheronum</name>
    <dbReference type="NCBI Taxonomy" id="52560"/>
    <lineage>
        <taxon>Bacteria</taxon>
        <taxon>Pseudomonadati</taxon>
        <taxon>Thermodesulfobacteriota</taxon>
        <taxon>Desulfovibrionia</taxon>
        <taxon>Desulfovibrionales</taxon>
        <taxon>Desulfomicrobiaceae</taxon>
        <taxon>Desulfomicrobium</taxon>
    </lineage>
</organism>
<dbReference type="GO" id="GO:0009254">
    <property type="term" value="P:peptidoglycan turnover"/>
    <property type="evidence" value="ECO:0007669"/>
    <property type="project" value="TreeGrafter"/>
</dbReference>
<proteinExistence type="inferred from homology"/>
<keyword evidence="4" id="KW-1133">Transmembrane helix</keyword>
<accession>A0A1I3RGW4</accession>
<dbReference type="InterPro" id="IPR036962">
    <property type="entry name" value="Glyco_hydro_3_N_sf"/>
</dbReference>
<name>A0A1I3RGW4_9BACT</name>
<keyword evidence="4" id="KW-0812">Transmembrane</keyword>
<evidence type="ECO:0000256" key="4">
    <source>
        <dbReference type="SAM" id="Phobius"/>
    </source>
</evidence>
<dbReference type="InterPro" id="IPR050226">
    <property type="entry name" value="NagZ_Beta-hexosaminidase"/>
</dbReference>
<protein>
    <submittedName>
        <fullName evidence="6">Beta-N-acetylhexosaminidase</fullName>
    </submittedName>
</protein>
<dbReference type="GO" id="GO:0005975">
    <property type="term" value="P:carbohydrate metabolic process"/>
    <property type="evidence" value="ECO:0007669"/>
    <property type="project" value="InterPro"/>
</dbReference>
<evidence type="ECO:0000313" key="7">
    <source>
        <dbReference type="Proteomes" id="UP000198635"/>
    </source>
</evidence>
<dbReference type="AlphaFoldDB" id="A0A1I3RGW4"/>
<dbReference type="InterPro" id="IPR001764">
    <property type="entry name" value="Glyco_hydro_3_N"/>
</dbReference>
<reference evidence="7" key="1">
    <citation type="submission" date="2016-10" db="EMBL/GenBank/DDBJ databases">
        <authorList>
            <person name="Varghese N."/>
            <person name="Submissions S."/>
        </authorList>
    </citation>
    <scope>NUCLEOTIDE SEQUENCE [LARGE SCALE GENOMIC DNA]</scope>
    <source>
        <strain evidence="7">DSM 5918</strain>
    </source>
</reference>
<dbReference type="PANTHER" id="PTHR30480">
    <property type="entry name" value="BETA-HEXOSAMINIDASE-RELATED"/>
    <property type="match status" value="1"/>
</dbReference>